<dbReference type="InterPro" id="IPR017665">
    <property type="entry name" value="Guanylate_kinase"/>
</dbReference>
<dbReference type="SMART" id="SM00072">
    <property type="entry name" value="GuKc"/>
    <property type="match status" value="1"/>
</dbReference>
<gene>
    <name evidence="10" type="ORF">MSAN_00710400</name>
</gene>
<dbReference type="EMBL" id="JACAZH010000004">
    <property type="protein sequence ID" value="KAF7370770.1"/>
    <property type="molecule type" value="Genomic_DNA"/>
</dbReference>
<dbReference type="GO" id="GO:0005829">
    <property type="term" value="C:cytosol"/>
    <property type="evidence" value="ECO:0007669"/>
    <property type="project" value="TreeGrafter"/>
</dbReference>
<dbReference type="InterPro" id="IPR008145">
    <property type="entry name" value="GK/Ca_channel_bsu"/>
</dbReference>
<comment type="caution">
    <text evidence="10">The sequence shown here is derived from an EMBL/GenBank/DDBJ whole genome shotgun (WGS) entry which is preliminary data.</text>
</comment>
<evidence type="ECO:0000256" key="2">
    <source>
        <dbReference type="ARBA" id="ARBA00012961"/>
    </source>
</evidence>
<dbReference type="InterPro" id="IPR027417">
    <property type="entry name" value="P-loop_NTPase"/>
</dbReference>
<sequence>MMNVRFVEEGEGYLGNQAPRGWDNSIETLDISISIMSNFLCPLVLSGPSGVGKSTLLQRLFAEFPDRFGFSVSHTTRAPRPGEVHGKQYFFVQTQEFKDLITAGAFIEHAEFSGNFYGTSFETVRLVQEQGRRCILDIEAQGVRQIKASTLDPIYLFISPPTLSALRSRLQGRGTETEASVQKRLATALKEIEYAKEPNVHDLVIVNDDLDRAYELFKKVALGENIVADALPPLDD</sequence>
<dbReference type="PROSITE" id="PS00856">
    <property type="entry name" value="GUANYLATE_KINASE_1"/>
    <property type="match status" value="1"/>
</dbReference>
<dbReference type="AlphaFoldDB" id="A0A8H6Z186"/>
<feature type="domain" description="Guanylate kinase-like" evidence="9">
    <location>
        <begin position="40"/>
        <end position="222"/>
    </location>
</feature>
<evidence type="ECO:0000313" key="11">
    <source>
        <dbReference type="Proteomes" id="UP000623467"/>
    </source>
</evidence>
<evidence type="ECO:0000256" key="5">
    <source>
        <dbReference type="ARBA" id="ARBA00022741"/>
    </source>
</evidence>
<evidence type="ECO:0000259" key="9">
    <source>
        <dbReference type="PROSITE" id="PS50052"/>
    </source>
</evidence>
<keyword evidence="7" id="KW-0067">ATP-binding</keyword>
<dbReference type="PANTHER" id="PTHR23117:SF13">
    <property type="entry name" value="GUANYLATE KINASE"/>
    <property type="match status" value="1"/>
</dbReference>
<dbReference type="GO" id="GO:0005524">
    <property type="term" value="F:ATP binding"/>
    <property type="evidence" value="ECO:0007669"/>
    <property type="project" value="UniProtKB-KW"/>
</dbReference>
<accession>A0A8H6Z186</accession>
<organism evidence="10 11">
    <name type="scientific">Mycena sanguinolenta</name>
    <dbReference type="NCBI Taxonomy" id="230812"/>
    <lineage>
        <taxon>Eukaryota</taxon>
        <taxon>Fungi</taxon>
        <taxon>Dikarya</taxon>
        <taxon>Basidiomycota</taxon>
        <taxon>Agaricomycotina</taxon>
        <taxon>Agaricomycetes</taxon>
        <taxon>Agaricomycetidae</taxon>
        <taxon>Agaricales</taxon>
        <taxon>Marasmiineae</taxon>
        <taxon>Mycenaceae</taxon>
        <taxon>Mycena</taxon>
    </lineage>
</organism>
<dbReference type="Proteomes" id="UP000623467">
    <property type="component" value="Unassembled WGS sequence"/>
</dbReference>
<dbReference type="GO" id="GO:0004385">
    <property type="term" value="F:GMP kinase activity"/>
    <property type="evidence" value="ECO:0007669"/>
    <property type="project" value="UniProtKB-EC"/>
</dbReference>
<keyword evidence="5" id="KW-0547">Nucleotide-binding</keyword>
<evidence type="ECO:0000313" key="10">
    <source>
        <dbReference type="EMBL" id="KAF7370770.1"/>
    </source>
</evidence>
<dbReference type="CDD" id="cd00071">
    <property type="entry name" value="GMPK"/>
    <property type="match status" value="1"/>
</dbReference>
<evidence type="ECO:0000256" key="4">
    <source>
        <dbReference type="ARBA" id="ARBA00022679"/>
    </source>
</evidence>
<keyword evidence="4" id="KW-0808">Transferase</keyword>
<dbReference type="HAMAP" id="MF_00328">
    <property type="entry name" value="Guanylate_kinase"/>
    <property type="match status" value="1"/>
</dbReference>
<keyword evidence="6 10" id="KW-0418">Kinase</keyword>
<dbReference type="PANTHER" id="PTHR23117">
    <property type="entry name" value="GUANYLATE KINASE-RELATED"/>
    <property type="match status" value="1"/>
</dbReference>
<evidence type="ECO:0000256" key="3">
    <source>
        <dbReference type="ARBA" id="ARBA00016296"/>
    </source>
</evidence>
<evidence type="ECO:0000256" key="6">
    <source>
        <dbReference type="ARBA" id="ARBA00022777"/>
    </source>
</evidence>
<evidence type="ECO:0000256" key="1">
    <source>
        <dbReference type="ARBA" id="ARBA00005790"/>
    </source>
</evidence>
<dbReference type="Pfam" id="PF00625">
    <property type="entry name" value="Guanylate_kin"/>
    <property type="match status" value="1"/>
</dbReference>
<evidence type="ECO:0000256" key="7">
    <source>
        <dbReference type="ARBA" id="ARBA00022840"/>
    </source>
</evidence>
<comment type="similarity">
    <text evidence="1">Belongs to the guanylate kinase family.</text>
</comment>
<keyword evidence="11" id="KW-1185">Reference proteome</keyword>
<dbReference type="FunFam" id="3.30.63.10:FF:000002">
    <property type="entry name" value="Guanylate kinase 1"/>
    <property type="match status" value="1"/>
</dbReference>
<name>A0A8H6Z186_9AGAR</name>
<proteinExistence type="inferred from homology"/>
<dbReference type="FunFam" id="3.40.50.300:FF:000776">
    <property type="entry name" value="Guanylate kinase 2"/>
    <property type="match status" value="1"/>
</dbReference>
<dbReference type="InterPro" id="IPR020590">
    <property type="entry name" value="Guanylate_kinase_CS"/>
</dbReference>
<evidence type="ECO:0000256" key="8">
    <source>
        <dbReference type="ARBA" id="ARBA00030128"/>
    </source>
</evidence>
<dbReference type="SUPFAM" id="SSF52540">
    <property type="entry name" value="P-loop containing nucleoside triphosphate hydrolases"/>
    <property type="match status" value="1"/>
</dbReference>
<dbReference type="Gene3D" id="3.40.50.300">
    <property type="entry name" value="P-loop containing nucleotide triphosphate hydrolases"/>
    <property type="match status" value="1"/>
</dbReference>
<dbReference type="InterPro" id="IPR008144">
    <property type="entry name" value="Guanylate_kin-like_dom"/>
</dbReference>
<dbReference type="OrthoDB" id="6334211at2759"/>
<dbReference type="PROSITE" id="PS50052">
    <property type="entry name" value="GUANYLATE_KINASE_2"/>
    <property type="match status" value="1"/>
</dbReference>
<reference evidence="10" key="1">
    <citation type="submission" date="2020-05" db="EMBL/GenBank/DDBJ databases">
        <title>Mycena genomes resolve the evolution of fungal bioluminescence.</title>
        <authorList>
            <person name="Tsai I.J."/>
        </authorList>
    </citation>
    <scope>NUCLEOTIDE SEQUENCE</scope>
    <source>
        <strain evidence="10">160909Yilan</strain>
    </source>
</reference>
<dbReference type="NCBIfam" id="TIGR03263">
    <property type="entry name" value="guanyl_kin"/>
    <property type="match status" value="1"/>
</dbReference>
<dbReference type="Gene3D" id="3.30.63.10">
    <property type="entry name" value="Guanylate Kinase phosphate binding domain"/>
    <property type="match status" value="1"/>
</dbReference>
<protein>
    <recommendedName>
        <fullName evidence="3">Guanylate kinase</fullName>
        <ecNumber evidence="2">2.7.4.8</ecNumber>
    </recommendedName>
    <alternativeName>
        <fullName evidence="8">GMP kinase</fullName>
    </alternativeName>
</protein>
<dbReference type="EC" id="2.7.4.8" evidence="2"/>